<reference evidence="12" key="1">
    <citation type="submission" date="2022-07" db="EMBL/GenBank/DDBJ databases">
        <title>Genome Sequence of Xylaria arbuscula.</title>
        <authorList>
            <person name="Buettner E."/>
        </authorList>
    </citation>
    <scope>NUCLEOTIDE SEQUENCE</scope>
    <source>
        <strain evidence="12">VT107</strain>
    </source>
</reference>
<evidence type="ECO:0000256" key="7">
    <source>
        <dbReference type="PIRSR" id="PIRSR601461-1"/>
    </source>
</evidence>
<evidence type="ECO:0000256" key="9">
    <source>
        <dbReference type="SAM" id="MobiDB-lite"/>
    </source>
</evidence>
<keyword evidence="4" id="KW-0064">Aspartyl protease</keyword>
<proteinExistence type="inferred from homology"/>
<dbReference type="PANTHER" id="PTHR47965">
    <property type="entry name" value="ASPARTYL PROTEASE-RELATED"/>
    <property type="match status" value="1"/>
</dbReference>
<feature type="region of interest" description="Disordered" evidence="9">
    <location>
        <begin position="414"/>
        <end position="626"/>
    </location>
</feature>
<accession>A0A9W8TP57</accession>
<feature type="active site" evidence="7">
    <location>
        <position position="84"/>
    </location>
</feature>
<feature type="active site" evidence="7">
    <location>
        <position position="284"/>
    </location>
</feature>
<keyword evidence="5" id="KW-0378">Hydrolase</keyword>
<evidence type="ECO:0000256" key="10">
    <source>
        <dbReference type="SAM" id="SignalP"/>
    </source>
</evidence>
<dbReference type="GO" id="GO:0006508">
    <property type="term" value="P:proteolysis"/>
    <property type="evidence" value="ECO:0007669"/>
    <property type="project" value="UniProtKB-KW"/>
</dbReference>
<dbReference type="SUPFAM" id="SSF50630">
    <property type="entry name" value="Acid proteases"/>
    <property type="match status" value="1"/>
</dbReference>
<evidence type="ECO:0000256" key="6">
    <source>
        <dbReference type="ARBA" id="ARBA00023145"/>
    </source>
</evidence>
<dbReference type="GO" id="GO:0031505">
    <property type="term" value="P:fungal-type cell wall organization"/>
    <property type="evidence" value="ECO:0007669"/>
    <property type="project" value="TreeGrafter"/>
</dbReference>
<feature type="disulfide bond" evidence="8">
    <location>
        <begin position="320"/>
        <end position="353"/>
    </location>
</feature>
<evidence type="ECO:0000313" key="13">
    <source>
        <dbReference type="Proteomes" id="UP001148614"/>
    </source>
</evidence>
<dbReference type="InterPro" id="IPR021109">
    <property type="entry name" value="Peptidase_aspartic_dom_sf"/>
</dbReference>
<evidence type="ECO:0000256" key="2">
    <source>
        <dbReference type="ARBA" id="ARBA00022670"/>
    </source>
</evidence>
<gene>
    <name evidence="12" type="ORF">NPX13_g2456</name>
</gene>
<name>A0A9W8TP57_9PEZI</name>
<keyword evidence="6" id="KW-0865">Zymogen</keyword>
<feature type="compositionally biased region" description="Basic residues" evidence="9">
    <location>
        <begin position="479"/>
        <end position="518"/>
    </location>
</feature>
<dbReference type="PROSITE" id="PS51767">
    <property type="entry name" value="PEPTIDASE_A1"/>
    <property type="match status" value="1"/>
</dbReference>
<dbReference type="GO" id="GO:0004190">
    <property type="term" value="F:aspartic-type endopeptidase activity"/>
    <property type="evidence" value="ECO:0007669"/>
    <property type="project" value="UniProtKB-KW"/>
</dbReference>
<keyword evidence="8" id="KW-1015">Disulfide bond</keyword>
<feature type="signal peptide" evidence="10">
    <location>
        <begin position="1"/>
        <end position="18"/>
    </location>
</feature>
<evidence type="ECO:0000256" key="1">
    <source>
        <dbReference type="ARBA" id="ARBA00007447"/>
    </source>
</evidence>
<dbReference type="Gene3D" id="2.40.70.10">
    <property type="entry name" value="Acid Proteases"/>
    <property type="match status" value="2"/>
</dbReference>
<dbReference type="Proteomes" id="UP001148614">
    <property type="component" value="Unassembled WGS sequence"/>
</dbReference>
<comment type="similarity">
    <text evidence="1">Belongs to the peptidase A1 family.</text>
</comment>
<evidence type="ECO:0000256" key="8">
    <source>
        <dbReference type="PIRSR" id="PIRSR601461-2"/>
    </source>
</evidence>
<evidence type="ECO:0000313" key="12">
    <source>
        <dbReference type="EMBL" id="KAJ3578108.1"/>
    </source>
</evidence>
<feature type="compositionally biased region" description="Low complexity" evidence="9">
    <location>
        <begin position="603"/>
        <end position="626"/>
    </location>
</feature>
<keyword evidence="2" id="KW-0645">Protease</keyword>
<dbReference type="VEuPathDB" id="FungiDB:F4678DRAFT_482735"/>
<dbReference type="GO" id="GO:0005576">
    <property type="term" value="C:extracellular region"/>
    <property type="evidence" value="ECO:0007669"/>
    <property type="project" value="TreeGrafter"/>
</dbReference>
<feature type="chain" id="PRO_5040929552" description="Peptidase A1 domain-containing protein" evidence="10">
    <location>
        <begin position="19"/>
        <end position="683"/>
    </location>
</feature>
<evidence type="ECO:0000256" key="3">
    <source>
        <dbReference type="ARBA" id="ARBA00022729"/>
    </source>
</evidence>
<dbReference type="AlphaFoldDB" id="A0A9W8TP57"/>
<evidence type="ECO:0000256" key="4">
    <source>
        <dbReference type="ARBA" id="ARBA00022750"/>
    </source>
</evidence>
<keyword evidence="3 10" id="KW-0732">Signal</keyword>
<dbReference type="PANTHER" id="PTHR47965:SF12">
    <property type="entry name" value="ASPARTIC PROTEINASE 3-RELATED"/>
    <property type="match status" value="1"/>
</dbReference>
<dbReference type="GO" id="GO:0009277">
    <property type="term" value="C:fungal-type cell wall"/>
    <property type="evidence" value="ECO:0007669"/>
    <property type="project" value="TreeGrafter"/>
</dbReference>
<dbReference type="Pfam" id="PF00026">
    <property type="entry name" value="Asp"/>
    <property type="match status" value="1"/>
</dbReference>
<evidence type="ECO:0000256" key="5">
    <source>
        <dbReference type="ARBA" id="ARBA00022801"/>
    </source>
</evidence>
<comment type="caution">
    <text evidence="12">The sequence shown here is derived from an EMBL/GenBank/DDBJ whole genome shotgun (WGS) entry which is preliminary data.</text>
</comment>
<dbReference type="InterPro" id="IPR001461">
    <property type="entry name" value="Aspartic_peptidase_A1"/>
</dbReference>
<dbReference type="EMBL" id="JANPWZ010000259">
    <property type="protein sequence ID" value="KAJ3578108.1"/>
    <property type="molecule type" value="Genomic_DNA"/>
</dbReference>
<dbReference type="InterPro" id="IPR033121">
    <property type="entry name" value="PEPTIDASE_A1"/>
</dbReference>
<dbReference type="PRINTS" id="PR00792">
    <property type="entry name" value="PEPSIN"/>
</dbReference>
<sequence length="683" mass="74973">MDMMFNLWLVSAAFGVSSQAAQSEGHSLRLPIRSRGSSALGSRDGPEYGNHPLRANATQKHYLSPYTVELTIGSPPQLVYPAIDLFATNVWVNPDCYAAYDYKACCKNGDYNPDASTSAEEQDCSQGWGFSTPYGDASGCNVVDDVQFAGTDLGDITVGVANASWAQTAGRLGLGFGCDEGDTSILDLLKSLDVIATRQFSIALGSANPNAEDLQESTDVGLGELLFSGINTRKYTGELRKLHSRPGPDDDPRYYITLTSISFSDLFNCESFDGFPPPRRAYLDYTTIISYFPAEYIDILTGFFPYVNYNLTAGMYQLPCYHRALDASVDFYFGSLPIRVPLHDFIMQVDGICFLGLQQSVSDNEVILGQSFLRGAYTAFDLDDEAIYMAQYENCGDQVIDWDSSASDEDGLCAAKPTTFPASSLPQHPALRHRPPGTQPQNIQPGRRVTRLPQRATPQITTPLVPRHIPPQAPEPVRQHRVQRRRAPARLRHITAQSRPRRLQARTAQQRKRHRRKRAPPDPQSLPGRGDIPQHHRHPHCHQAYLRASASAHPHSGRQITAQGYHGAMSRSRRRRAAPGTEPPQDLLPPSTFLPTVDYATETSTLTSVPASTSSTSTRGRTSSVSIEDSAEKKTVTVTVGVLTSTVYMPSPITIPMSTCDCAGTPMLGHEEEEVGGVEEDVM</sequence>
<keyword evidence="13" id="KW-1185">Reference proteome</keyword>
<organism evidence="12 13">
    <name type="scientific">Xylaria arbuscula</name>
    <dbReference type="NCBI Taxonomy" id="114810"/>
    <lineage>
        <taxon>Eukaryota</taxon>
        <taxon>Fungi</taxon>
        <taxon>Dikarya</taxon>
        <taxon>Ascomycota</taxon>
        <taxon>Pezizomycotina</taxon>
        <taxon>Sordariomycetes</taxon>
        <taxon>Xylariomycetidae</taxon>
        <taxon>Xylariales</taxon>
        <taxon>Xylariaceae</taxon>
        <taxon>Xylaria</taxon>
    </lineage>
</organism>
<feature type="domain" description="Peptidase A1" evidence="11">
    <location>
        <begin position="66"/>
        <end position="390"/>
    </location>
</feature>
<protein>
    <recommendedName>
        <fullName evidence="11">Peptidase A1 domain-containing protein</fullName>
    </recommendedName>
</protein>
<evidence type="ECO:0000259" key="11">
    <source>
        <dbReference type="PROSITE" id="PS51767"/>
    </source>
</evidence>